<dbReference type="Pfam" id="PF00378">
    <property type="entry name" value="ECH_1"/>
    <property type="match status" value="1"/>
</dbReference>
<comment type="caution">
    <text evidence="3">The sequence shown here is derived from an EMBL/GenBank/DDBJ whole genome shotgun (WGS) entry which is preliminary data.</text>
</comment>
<evidence type="ECO:0000313" key="4">
    <source>
        <dbReference type="Proteomes" id="UP000229227"/>
    </source>
</evidence>
<dbReference type="CDD" id="cd06558">
    <property type="entry name" value="crotonase-like"/>
    <property type="match status" value="1"/>
</dbReference>
<dbReference type="GO" id="GO:0003824">
    <property type="term" value="F:catalytic activity"/>
    <property type="evidence" value="ECO:0007669"/>
    <property type="project" value="InterPro"/>
</dbReference>
<dbReference type="PANTHER" id="PTHR43802">
    <property type="entry name" value="ENOYL-COA HYDRATASE"/>
    <property type="match status" value="1"/>
</dbReference>
<name>A0A2M6ZEW8_9BACT</name>
<sequence length="255" mass="27896">MNFETISVEKKGAIELLTLNRPTCLNAINFTMRDEFRNYLKEKLDDLDTRVIVLTGAGKGFCSGLDIKDPAIVAPEGGYSPKKAYEKQRLFSDFIVLMRQIPQPIIGAINGVAVGAGFSIAMACDIRLAVPKTRFQAAYINLGFGGADMGSSWLLPRIVGTGNASRYLLTGDFLSAEEALRIGFVQAIMDEEKLMDEAMKLAKNMEGKSPLGLRLTKEALNRNTGGLGLEDAINIEDRNQALTIVQLSIQMQESK</sequence>
<dbReference type="SUPFAM" id="SSF52096">
    <property type="entry name" value="ClpP/crotonase"/>
    <property type="match status" value="1"/>
</dbReference>
<organism evidence="3 4">
    <name type="scientific">Candidatus Desantisbacteria bacterium CG07_land_8_20_14_0_80_39_15</name>
    <dbReference type="NCBI Taxonomy" id="1974549"/>
    <lineage>
        <taxon>Bacteria</taxon>
        <taxon>Candidatus Desantisiibacteriota</taxon>
    </lineage>
</organism>
<dbReference type="PROSITE" id="PS00166">
    <property type="entry name" value="ENOYL_COA_HYDRATASE"/>
    <property type="match status" value="1"/>
</dbReference>
<evidence type="ECO:0000256" key="2">
    <source>
        <dbReference type="RuleBase" id="RU003707"/>
    </source>
</evidence>
<evidence type="ECO:0000256" key="1">
    <source>
        <dbReference type="ARBA" id="ARBA00005254"/>
    </source>
</evidence>
<dbReference type="InterPro" id="IPR029045">
    <property type="entry name" value="ClpP/crotonase-like_dom_sf"/>
</dbReference>
<protein>
    <submittedName>
        <fullName evidence="3">Enoyl-CoA hydratase</fullName>
    </submittedName>
</protein>
<proteinExistence type="inferred from homology"/>
<dbReference type="Proteomes" id="UP000229227">
    <property type="component" value="Unassembled WGS sequence"/>
</dbReference>
<accession>A0A2M6ZEW8</accession>
<reference evidence="4" key="1">
    <citation type="submission" date="2017-09" db="EMBL/GenBank/DDBJ databases">
        <title>Depth-based differentiation of microbial function through sediment-hosted aquifers and enrichment of novel symbionts in the deep terrestrial subsurface.</title>
        <authorList>
            <person name="Probst A.J."/>
            <person name="Ladd B."/>
            <person name="Jarett J.K."/>
            <person name="Geller-Mcgrath D.E."/>
            <person name="Sieber C.M.K."/>
            <person name="Emerson J.B."/>
            <person name="Anantharaman K."/>
            <person name="Thomas B.C."/>
            <person name="Malmstrom R."/>
            <person name="Stieglmeier M."/>
            <person name="Klingl A."/>
            <person name="Woyke T."/>
            <person name="Ryan C.M."/>
            <person name="Banfield J.F."/>
        </authorList>
    </citation>
    <scope>NUCLEOTIDE SEQUENCE [LARGE SCALE GENOMIC DNA]</scope>
</reference>
<dbReference type="InterPro" id="IPR018376">
    <property type="entry name" value="Enoyl-CoA_hyd/isom_CS"/>
</dbReference>
<dbReference type="InterPro" id="IPR001753">
    <property type="entry name" value="Enoyl-CoA_hydra/iso"/>
</dbReference>
<comment type="similarity">
    <text evidence="1 2">Belongs to the enoyl-CoA hydratase/isomerase family.</text>
</comment>
<dbReference type="PANTHER" id="PTHR43802:SF1">
    <property type="entry name" value="IP11341P-RELATED"/>
    <property type="match status" value="1"/>
</dbReference>
<gene>
    <name evidence="3" type="ORF">COS91_07070</name>
</gene>
<evidence type="ECO:0000313" key="3">
    <source>
        <dbReference type="EMBL" id="PIU50942.1"/>
    </source>
</evidence>
<dbReference type="AlphaFoldDB" id="A0A2M6ZEW8"/>
<dbReference type="EMBL" id="PEWN01000113">
    <property type="protein sequence ID" value="PIU50942.1"/>
    <property type="molecule type" value="Genomic_DNA"/>
</dbReference>
<dbReference type="Gene3D" id="3.90.226.10">
    <property type="entry name" value="2-enoyl-CoA Hydratase, Chain A, domain 1"/>
    <property type="match status" value="1"/>
</dbReference>